<sequence>MFIPACFALEIRSVSGLGIVGEAVVATVSPTRRNRTRLAPLLAVDGFLGARERYGANGDWGGETFVCAVWSGTPGSVRDGREEMCLLHSRDPDKQPLDPFGLDALLLPAGKKDENPRGKEVSTMNKKVEEEV</sequence>
<protein>
    <submittedName>
        <fullName evidence="2">Uncharacterized protein</fullName>
    </submittedName>
</protein>
<evidence type="ECO:0000256" key="1">
    <source>
        <dbReference type="SAM" id="MobiDB-lite"/>
    </source>
</evidence>
<feature type="region of interest" description="Disordered" evidence="1">
    <location>
        <begin position="108"/>
        <end position="132"/>
    </location>
</feature>
<organism evidence="2 3">
    <name type="scientific">Platanthera zijinensis</name>
    <dbReference type="NCBI Taxonomy" id="2320716"/>
    <lineage>
        <taxon>Eukaryota</taxon>
        <taxon>Viridiplantae</taxon>
        <taxon>Streptophyta</taxon>
        <taxon>Embryophyta</taxon>
        <taxon>Tracheophyta</taxon>
        <taxon>Spermatophyta</taxon>
        <taxon>Magnoliopsida</taxon>
        <taxon>Liliopsida</taxon>
        <taxon>Asparagales</taxon>
        <taxon>Orchidaceae</taxon>
        <taxon>Orchidoideae</taxon>
        <taxon>Orchideae</taxon>
        <taxon>Orchidinae</taxon>
        <taxon>Platanthera</taxon>
    </lineage>
</organism>
<evidence type="ECO:0000313" key="3">
    <source>
        <dbReference type="Proteomes" id="UP001418222"/>
    </source>
</evidence>
<feature type="compositionally biased region" description="Basic and acidic residues" evidence="1">
    <location>
        <begin position="110"/>
        <end position="132"/>
    </location>
</feature>
<dbReference type="Proteomes" id="UP001418222">
    <property type="component" value="Unassembled WGS sequence"/>
</dbReference>
<reference evidence="2 3" key="1">
    <citation type="journal article" date="2022" name="Nat. Plants">
        <title>Genomes of leafy and leafless Platanthera orchids illuminate the evolution of mycoheterotrophy.</title>
        <authorList>
            <person name="Li M.H."/>
            <person name="Liu K.W."/>
            <person name="Li Z."/>
            <person name="Lu H.C."/>
            <person name="Ye Q.L."/>
            <person name="Zhang D."/>
            <person name="Wang J.Y."/>
            <person name="Li Y.F."/>
            <person name="Zhong Z.M."/>
            <person name="Liu X."/>
            <person name="Yu X."/>
            <person name="Liu D.K."/>
            <person name="Tu X.D."/>
            <person name="Liu B."/>
            <person name="Hao Y."/>
            <person name="Liao X.Y."/>
            <person name="Jiang Y.T."/>
            <person name="Sun W.H."/>
            <person name="Chen J."/>
            <person name="Chen Y.Q."/>
            <person name="Ai Y."/>
            <person name="Zhai J.W."/>
            <person name="Wu S.S."/>
            <person name="Zhou Z."/>
            <person name="Hsiao Y.Y."/>
            <person name="Wu W.L."/>
            <person name="Chen Y.Y."/>
            <person name="Lin Y.F."/>
            <person name="Hsu J.L."/>
            <person name="Li C.Y."/>
            <person name="Wang Z.W."/>
            <person name="Zhao X."/>
            <person name="Zhong W.Y."/>
            <person name="Ma X.K."/>
            <person name="Ma L."/>
            <person name="Huang J."/>
            <person name="Chen G.Z."/>
            <person name="Huang M.Z."/>
            <person name="Huang L."/>
            <person name="Peng D.H."/>
            <person name="Luo Y.B."/>
            <person name="Zou S.Q."/>
            <person name="Chen S.P."/>
            <person name="Lan S."/>
            <person name="Tsai W.C."/>
            <person name="Van de Peer Y."/>
            <person name="Liu Z.J."/>
        </authorList>
    </citation>
    <scope>NUCLEOTIDE SEQUENCE [LARGE SCALE GENOMIC DNA]</scope>
    <source>
        <strain evidence="2">Lor287</strain>
    </source>
</reference>
<dbReference type="AlphaFoldDB" id="A0AAP0GFN6"/>
<comment type="caution">
    <text evidence="2">The sequence shown here is derived from an EMBL/GenBank/DDBJ whole genome shotgun (WGS) entry which is preliminary data.</text>
</comment>
<proteinExistence type="predicted"/>
<dbReference type="EMBL" id="JBBWWQ010000001">
    <property type="protein sequence ID" value="KAK8957408.1"/>
    <property type="molecule type" value="Genomic_DNA"/>
</dbReference>
<gene>
    <name evidence="2" type="ORF">KSP39_PZI000861</name>
</gene>
<accession>A0AAP0GFN6</accession>
<name>A0AAP0GFN6_9ASPA</name>
<keyword evidence="3" id="KW-1185">Reference proteome</keyword>
<evidence type="ECO:0000313" key="2">
    <source>
        <dbReference type="EMBL" id="KAK8957408.1"/>
    </source>
</evidence>